<accession>A0A8J5MNS6</accession>
<comment type="caution">
    <text evidence="1">The sequence shown here is derived from an EMBL/GenBank/DDBJ whole genome shotgun (WGS) entry which is preliminary data.</text>
</comment>
<organism evidence="1 2">
    <name type="scientific">Homarus americanus</name>
    <name type="common">American lobster</name>
    <dbReference type="NCBI Taxonomy" id="6706"/>
    <lineage>
        <taxon>Eukaryota</taxon>
        <taxon>Metazoa</taxon>
        <taxon>Ecdysozoa</taxon>
        <taxon>Arthropoda</taxon>
        <taxon>Crustacea</taxon>
        <taxon>Multicrustacea</taxon>
        <taxon>Malacostraca</taxon>
        <taxon>Eumalacostraca</taxon>
        <taxon>Eucarida</taxon>
        <taxon>Decapoda</taxon>
        <taxon>Pleocyemata</taxon>
        <taxon>Astacidea</taxon>
        <taxon>Nephropoidea</taxon>
        <taxon>Nephropidae</taxon>
        <taxon>Homarus</taxon>
    </lineage>
</organism>
<dbReference type="AlphaFoldDB" id="A0A8J5MNS6"/>
<dbReference type="EMBL" id="JAHLQT010035785">
    <property type="protein sequence ID" value="KAG7158075.1"/>
    <property type="molecule type" value="Genomic_DNA"/>
</dbReference>
<protein>
    <submittedName>
        <fullName evidence="1">Uncharacterized protein</fullName>
    </submittedName>
</protein>
<keyword evidence="2" id="KW-1185">Reference proteome</keyword>
<evidence type="ECO:0000313" key="2">
    <source>
        <dbReference type="Proteomes" id="UP000747542"/>
    </source>
</evidence>
<name>A0A8J5MNS6_HOMAM</name>
<evidence type="ECO:0000313" key="1">
    <source>
        <dbReference type="EMBL" id="KAG7158075.1"/>
    </source>
</evidence>
<reference evidence="1" key="1">
    <citation type="journal article" date="2021" name="Sci. Adv.">
        <title>The American lobster genome reveals insights on longevity, neural, and immune adaptations.</title>
        <authorList>
            <person name="Polinski J.M."/>
            <person name="Zimin A.V."/>
            <person name="Clark K.F."/>
            <person name="Kohn A.B."/>
            <person name="Sadowski N."/>
            <person name="Timp W."/>
            <person name="Ptitsyn A."/>
            <person name="Khanna P."/>
            <person name="Romanova D.Y."/>
            <person name="Williams P."/>
            <person name="Greenwood S.J."/>
            <person name="Moroz L.L."/>
            <person name="Walt D.R."/>
            <person name="Bodnar A.G."/>
        </authorList>
    </citation>
    <scope>NUCLEOTIDE SEQUENCE</scope>
    <source>
        <strain evidence="1">GMGI-L3</strain>
    </source>
</reference>
<gene>
    <name evidence="1" type="ORF">Hamer_G020679</name>
</gene>
<feature type="non-terminal residue" evidence="1">
    <location>
        <position position="1"/>
    </location>
</feature>
<proteinExistence type="predicted"/>
<sequence length="791" mass="87474">DEVVLVTMNEVILGTSFQICCEDDLTSYKLAELTYINDEDPVTEDTIKGTVIPSNCLTFEDLSQKLTADHIVFELRLYTDEDGTQQTGRGSIEFTKPDLSNLPQCTAANIVGDKKMLRLTCPSEIQPEDFISIDNKHPVEIDYRSTFETQIQYLLLKNPITTGKLKVYRNILNVIVNDGEVTGTVVVSRDTVDIIDATTTQPTPTSIKLEYEPTQTTVEGTSGAASDKFDVVNYWGNTVQACLSLDPSTLTCSLTGYEPGPHEVNILVVGYKNDNPHTMLESKVNTLQDFGIDGIYITSKTIEMKWTIQENKLKYFATLSEPTLTEPSFTTAEVTCNDGDTHCYVYFLHLESKPYIVTIQPFKDNDNADPLNKIVSKAVPPSSLEMATIDSLMDLPTKLNINYMTFKLQSNPTGQPVKTVINVKCDKAIPSATDVTLSFIVYDEGDNSVHTYVDSVEVEGVTEASKDYTFPKMQDNGLVAGKVTVMVVAHDATSAAVAAGYATVTLEDIAPKVVRVGQIDGTNFEAFRITYNKTSEGKVQLDYEASCECDESPCYCLDNKRTPSDPSPLCQELKYTDQQKDSLMHCDDQIKATESKEKPSITAITMTYPSESSKTVKLLVDADFKDAKSVEVVFYDPADGTTINKPTFTCSDLSHNNCQVPKAPVKDKVTDYKLLVVSTKANDDIQSSINYFEDYKINVDQLTTDSCKVQFATKTKQEYTISIPESGGFNHTDYQCGGSDEADMCSVYFVSMKAGSKTISVQNKTEGKVNVVELNFNVQESEPSKSQFNII</sequence>
<dbReference type="Proteomes" id="UP000747542">
    <property type="component" value="Unassembled WGS sequence"/>
</dbReference>